<reference evidence="1" key="1">
    <citation type="submission" date="2015-11" db="EMBL/GenBank/DDBJ databases">
        <title>De novo transcriptome assembly of four potential Pierce s Disease insect vectors from Arizona vineyards.</title>
        <authorList>
            <person name="Tassone E.E."/>
        </authorList>
    </citation>
    <scope>NUCLEOTIDE SEQUENCE</scope>
</reference>
<dbReference type="EMBL" id="GECU01001978">
    <property type="protein sequence ID" value="JAT05729.1"/>
    <property type="molecule type" value="Transcribed_RNA"/>
</dbReference>
<dbReference type="AlphaFoldDB" id="A0A1B6K2S5"/>
<gene>
    <name evidence="2" type="ORF">g.19994</name>
    <name evidence="1" type="ORF">g.19995</name>
</gene>
<organism evidence="1">
    <name type="scientific">Homalodisca liturata</name>
    <dbReference type="NCBI Taxonomy" id="320908"/>
    <lineage>
        <taxon>Eukaryota</taxon>
        <taxon>Metazoa</taxon>
        <taxon>Ecdysozoa</taxon>
        <taxon>Arthropoda</taxon>
        <taxon>Hexapoda</taxon>
        <taxon>Insecta</taxon>
        <taxon>Pterygota</taxon>
        <taxon>Neoptera</taxon>
        <taxon>Paraneoptera</taxon>
        <taxon>Hemiptera</taxon>
        <taxon>Auchenorrhyncha</taxon>
        <taxon>Membracoidea</taxon>
        <taxon>Cicadellidae</taxon>
        <taxon>Cicadellinae</taxon>
        <taxon>Proconiini</taxon>
        <taxon>Homalodisca</taxon>
    </lineage>
</organism>
<feature type="non-terminal residue" evidence="1">
    <location>
        <position position="116"/>
    </location>
</feature>
<protein>
    <submittedName>
        <fullName evidence="1">Uncharacterized protein</fullName>
    </submittedName>
</protein>
<proteinExistence type="predicted"/>
<evidence type="ECO:0000313" key="2">
    <source>
        <dbReference type="EMBL" id="JAT06009.1"/>
    </source>
</evidence>
<evidence type="ECO:0000313" key="1">
    <source>
        <dbReference type="EMBL" id="JAT05729.1"/>
    </source>
</evidence>
<sequence>MEDCPTCPAKRNVRFQKQYRSAPPRPIRQSVQPTEFYQPKPARYLPVHESFYPRESYSPPYIPQSYDSGYFQPTETDSGLLHTLRNGFQKIFNGRKKPCEPLSKGKVYNYSTSQLR</sequence>
<dbReference type="EMBL" id="GECU01001698">
    <property type="protein sequence ID" value="JAT06009.1"/>
    <property type="molecule type" value="Transcribed_RNA"/>
</dbReference>
<name>A0A1B6K2S5_9HEMI</name>
<accession>A0A1B6K2S5</accession>